<dbReference type="GO" id="GO:1901264">
    <property type="term" value="P:carbohydrate derivative transport"/>
    <property type="evidence" value="ECO:0007669"/>
    <property type="project" value="TreeGrafter"/>
</dbReference>
<evidence type="ECO:0000256" key="8">
    <source>
        <dbReference type="ARBA" id="ARBA00023136"/>
    </source>
</evidence>
<comment type="caution">
    <text evidence="12">The sequence shown here is derived from an EMBL/GenBank/DDBJ whole genome shotgun (WGS) entry which is preliminary data.</text>
</comment>
<feature type="transmembrane region" description="Helical" evidence="10">
    <location>
        <begin position="390"/>
        <end position="410"/>
    </location>
</feature>
<name>A0A4R3Z3W0_9FIRM</name>
<dbReference type="Pfam" id="PF02378">
    <property type="entry name" value="PTS_EIIC"/>
    <property type="match status" value="1"/>
</dbReference>
<protein>
    <recommendedName>
        <fullName evidence="9">Permease IIC component</fullName>
    </recommendedName>
</protein>
<gene>
    <name evidence="12" type="ORF">EDD60_10724</name>
</gene>
<sequence>MMDKISNLLLPIAEKLSKNKYLSAIRDGFVSIMPLVLTASLFTLINCVFVGKGNYLDKWFGMPCTGFAQIGGVIGSASMSVMAILLVFTTSKALASQYKMDTSITGAVAVVSFLCLTPFVSDAKLGEYVTTYYLGAAGMFTAFISVIVSVELLRFLMSFKALLIKMPESVPTGIARSFNSIIPVALTVILFALLRIVTDAMGAPLNDLIFTWIQTPFTAIVSSPIGMIIIYILYMLLWGFGIHSAYIFNPILEPIYLVSLTANATAIAAHQSATAIITKPFLDSVAFMGGAGNMLALVIAIFIVSKRQDYKVIAKLGFAPALFNISEPLMFGLPVVMNPILIIPMILTTLAGLGIGALATQIGLMAHTYVLIPWTTPPVISAFLATGGDILSGVVGLVILVISILIYIPFVKVMDKEAQVQIEE</sequence>
<feature type="transmembrane region" description="Helical" evidence="10">
    <location>
        <begin position="66"/>
        <end position="88"/>
    </location>
</feature>
<dbReference type="AlphaFoldDB" id="A0A4R3Z3W0"/>
<keyword evidence="4 9" id="KW-0762">Sugar transport</keyword>
<accession>A0A4R3Z3W0</accession>
<dbReference type="InterPro" id="IPR051088">
    <property type="entry name" value="PTS_Sugar-EIIC/EIIB"/>
</dbReference>
<keyword evidence="2 9" id="KW-0813">Transport</keyword>
<dbReference type="GeneID" id="98915118"/>
<keyword evidence="6 10" id="KW-0812">Transmembrane</keyword>
<dbReference type="Proteomes" id="UP000295515">
    <property type="component" value="Unassembled WGS sequence"/>
</dbReference>
<feature type="transmembrane region" description="Helical" evidence="10">
    <location>
        <begin position="100"/>
        <end position="120"/>
    </location>
</feature>
<dbReference type="GO" id="GO:0008982">
    <property type="term" value="F:protein-N(PI)-phosphohistidine-sugar phosphotransferase activity"/>
    <property type="evidence" value="ECO:0007669"/>
    <property type="project" value="UniProtKB-UniRule"/>
</dbReference>
<reference evidence="12 13" key="1">
    <citation type="submission" date="2019-03" db="EMBL/GenBank/DDBJ databases">
        <title>Genomic Encyclopedia of Type Strains, Phase IV (KMG-IV): sequencing the most valuable type-strain genomes for metagenomic binning, comparative biology and taxonomic classification.</title>
        <authorList>
            <person name="Goeker M."/>
        </authorList>
    </citation>
    <scope>NUCLEOTIDE SEQUENCE [LARGE SCALE GENOMIC DNA]</scope>
    <source>
        <strain evidence="12 13">DSM 29487</strain>
    </source>
</reference>
<evidence type="ECO:0000259" key="11">
    <source>
        <dbReference type="PROSITE" id="PS51105"/>
    </source>
</evidence>
<evidence type="ECO:0000256" key="1">
    <source>
        <dbReference type="ARBA" id="ARBA00004651"/>
    </source>
</evidence>
<dbReference type="InterPro" id="IPR004501">
    <property type="entry name" value="PTS_EIIC_3"/>
</dbReference>
<evidence type="ECO:0000256" key="3">
    <source>
        <dbReference type="ARBA" id="ARBA00022475"/>
    </source>
</evidence>
<keyword evidence="7 10" id="KW-1133">Transmembrane helix</keyword>
<dbReference type="PROSITE" id="PS51105">
    <property type="entry name" value="PTS_EIIC_TYPE_3"/>
    <property type="match status" value="1"/>
</dbReference>
<keyword evidence="8 9" id="KW-0472">Membrane</keyword>
<dbReference type="NCBIfam" id="TIGR00410">
    <property type="entry name" value="lacE"/>
    <property type="match status" value="1"/>
</dbReference>
<feature type="domain" description="PTS EIIC type-3" evidence="11">
    <location>
        <begin position="5"/>
        <end position="410"/>
    </location>
</feature>
<feature type="transmembrane region" description="Helical" evidence="10">
    <location>
        <begin position="285"/>
        <end position="304"/>
    </location>
</feature>
<comment type="function">
    <text evidence="9">The phosphoenolpyruvate-dependent sugar phosphotransferase system (PTS), a major carbohydrate active -transport system, catalyzes the phosphorylation of incoming sugar substrates concomitant with their translocation across the cell membrane.</text>
</comment>
<dbReference type="PANTHER" id="PTHR33989:SF8">
    <property type="entry name" value="PERMEASE IIC COMPONENT"/>
    <property type="match status" value="1"/>
</dbReference>
<keyword evidence="3 9" id="KW-1003">Cell membrane</keyword>
<evidence type="ECO:0000256" key="5">
    <source>
        <dbReference type="ARBA" id="ARBA00022683"/>
    </source>
</evidence>
<evidence type="ECO:0000313" key="12">
    <source>
        <dbReference type="EMBL" id="TCW00535.1"/>
    </source>
</evidence>
<comment type="subcellular location">
    <subcellularLocation>
        <location evidence="1">Cell membrane</location>
        <topology evidence="1">Multi-pass membrane protein</topology>
    </subcellularLocation>
</comment>
<evidence type="ECO:0000256" key="10">
    <source>
        <dbReference type="SAM" id="Phobius"/>
    </source>
</evidence>
<dbReference type="RefSeq" id="WP_132226333.1">
    <property type="nucleotide sequence ID" value="NZ_JANKBF010000010.1"/>
</dbReference>
<dbReference type="GO" id="GO:0009401">
    <property type="term" value="P:phosphoenolpyruvate-dependent sugar phosphotransferase system"/>
    <property type="evidence" value="ECO:0007669"/>
    <property type="project" value="UniProtKB-KW"/>
</dbReference>
<keyword evidence="13" id="KW-1185">Reference proteome</keyword>
<dbReference type="PANTHER" id="PTHR33989">
    <property type="match status" value="1"/>
</dbReference>
<feature type="transmembrane region" description="Helical" evidence="10">
    <location>
        <begin position="178"/>
        <end position="197"/>
    </location>
</feature>
<feature type="transmembrane region" description="Helical" evidence="10">
    <location>
        <begin position="341"/>
        <end position="359"/>
    </location>
</feature>
<evidence type="ECO:0000256" key="7">
    <source>
        <dbReference type="ARBA" id="ARBA00022989"/>
    </source>
</evidence>
<evidence type="ECO:0000256" key="4">
    <source>
        <dbReference type="ARBA" id="ARBA00022597"/>
    </source>
</evidence>
<dbReference type="EMBL" id="SMCQ01000007">
    <property type="protein sequence ID" value="TCW00535.1"/>
    <property type="molecule type" value="Genomic_DNA"/>
</dbReference>
<evidence type="ECO:0000256" key="2">
    <source>
        <dbReference type="ARBA" id="ARBA00022448"/>
    </source>
</evidence>
<dbReference type="GO" id="GO:0005886">
    <property type="term" value="C:plasma membrane"/>
    <property type="evidence" value="ECO:0007669"/>
    <property type="project" value="UniProtKB-SubCell"/>
</dbReference>
<evidence type="ECO:0000256" key="9">
    <source>
        <dbReference type="PIRNR" id="PIRNR006351"/>
    </source>
</evidence>
<dbReference type="InterPro" id="IPR004796">
    <property type="entry name" value="PTS_IIC_cello"/>
</dbReference>
<evidence type="ECO:0000256" key="6">
    <source>
        <dbReference type="ARBA" id="ARBA00022692"/>
    </source>
</evidence>
<feature type="transmembrane region" description="Helical" evidence="10">
    <location>
        <begin position="217"/>
        <end position="242"/>
    </location>
</feature>
<organism evidence="12 13">
    <name type="scientific">Longibaculum muris</name>
    <dbReference type="NCBI Taxonomy" id="1796628"/>
    <lineage>
        <taxon>Bacteria</taxon>
        <taxon>Bacillati</taxon>
        <taxon>Bacillota</taxon>
        <taxon>Erysipelotrichia</taxon>
        <taxon>Erysipelotrichales</taxon>
        <taxon>Coprobacillaceae</taxon>
        <taxon>Longibaculum</taxon>
    </lineage>
</organism>
<keyword evidence="5" id="KW-0598">Phosphotransferase system</keyword>
<dbReference type="InterPro" id="IPR003352">
    <property type="entry name" value="PTS_EIIC"/>
</dbReference>
<dbReference type="PIRSF" id="PIRSF006351">
    <property type="entry name" value="PTS_EIIC-Cellobiose"/>
    <property type="match status" value="1"/>
</dbReference>
<feature type="transmembrane region" description="Helical" evidence="10">
    <location>
        <begin position="28"/>
        <end position="51"/>
    </location>
</feature>
<evidence type="ECO:0000313" key="13">
    <source>
        <dbReference type="Proteomes" id="UP000295515"/>
    </source>
</evidence>
<feature type="transmembrane region" description="Helical" evidence="10">
    <location>
        <begin position="132"/>
        <end position="157"/>
    </location>
</feature>
<proteinExistence type="predicted"/>
<feature type="transmembrane region" description="Helical" evidence="10">
    <location>
        <begin position="254"/>
        <end position="273"/>
    </location>
</feature>